<feature type="transmembrane region" description="Helical" evidence="1">
    <location>
        <begin position="52"/>
        <end position="73"/>
    </location>
</feature>
<dbReference type="AlphaFoldDB" id="A0A9X2KF24"/>
<keyword evidence="1" id="KW-0812">Transmembrane</keyword>
<comment type="caution">
    <text evidence="2">The sequence shown here is derived from an EMBL/GenBank/DDBJ whole genome shotgun (WGS) entry which is preliminary data.</text>
</comment>
<evidence type="ECO:0000313" key="3">
    <source>
        <dbReference type="Proteomes" id="UP001155220"/>
    </source>
</evidence>
<evidence type="ECO:0000313" key="2">
    <source>
        <dbReference type="EMBL" id="MCP3056033.1"/>
    </source>
</evidence>
<gene>
    <name evidence="2" type="ORF">MJ956_12895</name>
</gene>
<reference evidence="2" key="1">
    <citation type="submission" date="2022-03" db="EMBL/GenBank/DDBJ databases">
        <title>Aurantimonas Liuensis sp. Nov., isolated from the hadal seawater of the Mariana Trench.</title>
        <authorList>
            <person name="Liu R."/>
        </authorList>
    </citation>
    <scope>NUCLEOTIDE SEQUENCE</scope>
    <source>
        <strain evidence="2">LRZ36</strain>
    </source>
</reference>
<dbReference type="Proteomes" id="UP001155220">
    <property type="component" value="Unassembled WGS sequence"/>
</dbReference>
<keyword evidence="1" id="KW-0472">Membrane</keyword>
<protein>
    <submittedName>
        <fullName evidence="2">Uncharacterized protein</fullName>
    </submittedName>
</protein>
<organism evidence="2 3">
    <name type="scientific">Aurantimonas marianensis</name>
    <dbReference type="NCBI Taxonomy" id="2920428"/>
    <lineage>
        <taxon>Bacteria</taxon>
        <taxon>Pseudomonadati</taxon>
        <taxon>Pseudomonadota</taxon>
        <taxon>Alphaproteobacteria</taxon>
        <taxon>Hyphomicrobiales</taxon>
        <taxon>Aurantimonadaceae</taxon>
        <taxon>Aurantimonas</taxon>
    </lineage>
</organism>
<proteinExistence type="predicted"/>
<dbReference type="RefSeq" id="WP_253964859.1">
    <property type="nucleotide sequence ID" value="NZ_JALHBS010000079.1"/>
</dbReference>
<name>A0A9X2KF24_9HYPH</name>
<accession>A0A9X2KF24</accession>
<keyword evidence="1" id="KW-1133">Transmembrane helix</keyword>
<keyword evidence="3" id="KW-1185">Reference proteome</keyword>
<dbReference type="EMBL" id="JALHBS010000079">
    <property type="protein sequence ID" value="MCP3056033.1"/>
    <property type="molecule type" value="Genomic_DNA"/>
</dbReference>
<evidence type="ECO:0000256" key="1">
    <source>
        <dbReference type="SAM" id="Phobius"/>
    </source>
</evidence>
<sequence>MPAPFVHHAPFHLEPAKQARQTVKLGRRGFHLRSRRATDGTGTEGEAAGQSIIVPTAIVGVILAWASYFFNFIG</sequence>